<dbReference type="EMBL" id="OY660879">
    <property type="protein sequence ID" value="CAJ1076574.1"/>
    <property type="molecule type" value="Genomic_DNA"/>
</dbReference>
<reference evidence="2" key="1">
    <citation type="submission" date="2023-08" db="EMBL/GenBank/DDBJ databases">
        <authorList>
            <person name="Alioto T."/>
            <person name="Alioto T."/>
            <person name="Gomez Garrido J."/>
        </authorList>
    </citation>
    <scope>NUCLEOTIDE SEQUENCE</scope>
</reference>
<evidence type="ECO:0000256" key="1">
    <source>
        <dbReference type="SAM" id="MobiDB-lite"/>
    </source>
</evidence>
<sequence length="107" mass="12194">MCLFLSKKNPQTSLCVNPSRSRTGRASGAQVKSSPFPTDRLSERSAVEIQDRSKIRKCKLVLRCVCKSDRSGVTEDREGKKEEEKKKKRGREERGDGKNLEKLRMSH</sequence>
<organism evidence="2 3">
    <name type="scientific">Xyrichtys novacula</name>
    <name type="common">Pearly razorfish</name>
    <name type="synonym">Hemipteronotus novacula</name>
    <dbReference type="NCBI Taxonomy" id="13765"/>
    <lineage>
        <taxon>Eukaryota</taxon>
        <taxon>Metazoa</taxon>
        <taxon>Chordata</taxon>
        <taxon>Craniata</taxon>
        <taxon>Vertebrata</taxon>
        <taxon>Euteleostomi</taxon>
        <taxon>Actinopterygii</taxon>
        <taxon>Neopterygii</taxon>
        <taxon>Teleostei</taxon>
        <taxon>Neoteleostei</taxon>
        <taxon>Acanthomorphata</taxon>
        <taxon>Eupercaria</taxon>
        <taxon>Labriformes</taxon>
        <taxon>Labridae</taxon>
        <taxon>Xyrichtys</taxon>
    </lineage>
</organism>
<dbReference type="AlphaFoldDB" id="A0AAV1GTY4"/>
<feature type="region of interest" description="Disordered" evidence="1">
    <location>
        <begin position="10"/>
        <end position="47"/>
    </location>
</feature>
<evidence type="ECO:0000313" key="2">
    <source>
        <dbReference type="EMBL" id="CAJ1076574.1"/>
    </source>
</evidence>
<protein>
    <submittedName>
        <fullName evidence="2">Uncharacterized protein</fullName>
    </submittedName>
</protein>
<feature type="compositionally biased region" description="Polar residues" evidence="1">
    <location>
        <begin position="10"/>
        <end position="21"/>
    </location>
</feature>
<gene>
    <name evidence="2" type="ORF">XNOV1_A009590</name>
</gene>
<proteinExistence type="predicted"/>
<feature type="region of interest" description="Disordered" evidence="1">
    <location>
        <begin position="70"/>
        <end position="107"/>
    </location>
</feature>
<dbReference type="Proteomes" id="UP001178508">
    <property type="component" value="Chromosome 16"/>
</dbReference>
<evidence type="ECO:0000313" key="3">
    <source>
        <dbReference type="Proteomes" id="UP001178508"/>
    </source>
</evidence>
<keyword evidence="3" id="KW-1185">Reference proteome</keyword>
<name>A0AAV1GTY4_XYRNO</name>
<accession>A0AAV1GTY4</accession>